<evidence type="ECO:0000313" key="13">
    <source>
        <dbReference type="Proteomes" id="UP000799428"/>
    </source>
</evidence>
<evidence type="ECO:0000256" key="4">
    <source>
        <dbReference type="ARBA" id="ARBA00022723"/>
    </source>
</evidence>
<evidence type="ECO:0000256" key="6">
    <source>
        <dbReference type="ARBA" id="ARBA00022801"/>
    </source>
</evidence>
<keyword evidence="4" id="KW-0479">Metal-binding</keyword>
<feature type="region of interest" description="Disordered" evidence="11">
    <location>
        <begin position="367"/>
        <end position="393"/>
    </location>
</feature>
<dbReference type="Proteomes" id="UP000799428">
    <property type="component" value="Unassembled WGS sequence"/>
</dbReference>
<sequence>MASRCRSLAGGLSIEGYPGIGVTLAQYLPANTTLDPVAEGQNSTCSSWIPIPPMPVNLCRLAIHVPTSNSSEIVEEVWLPEDWSGRFLSTGNGGLGGCIQYPDLAFAASYGSASVGNNNGHNGTSGGAVFHQPEVLEDLVWRALYAGAVIEKEITRQFYGSTHQKSCYFGCSMGGRQGWNAAQFHPELFDGIMVGAPAVGVTGLFSHFARFLTSFGTDVESAEVSVEQWSAVQNETLRQCDDLDGATDGIVEDNRRCQPDLSTLLCGKYGHATSLVSTVCLSSFQLSLVESFFEPWYVDGQLIYSGLSHSGDEVFQATSLMGDNPTGWATEARRRKLESECMDAVPRHRSWPKNKTPTTSTLSRAIYRGSETAEPRSSTGTAKRMSTSTSRNRIAITSTCPRRCTLRPNN</sequence>
<evidence type="ECO:0000256" key="7">
    <source>
        <dbReference type="ARBA" id="ARBA00022837"/>
    </source>
</evidence>
<dbReference type="OrthoDB" id="3039123at2759"/>
<dbReference type="GO" id="GO:0045493">
    <property type="term" value="P:xylan catabolic process"/>
    <property type="evidence" value="ECO:0007669"/>
    <property type="project" value="UniProtKB-KW"/>
</dbReference>
<keyword evidence="2" id="KW-0719">Serine esterase</keyword>
<proteinExistence type="inferred from homology"/>
<dbReference type="PANTHER" id="PTHR33938">
    <property type="entry name" value="FERULOYL ESTERASE B-RELATED"/>
    <property type="match status" value="1"/>
</dbReference>
<comment type="catalytic activity">
    <reaction evidence="9">
        <text>feruloyl-polysaccharide + H2O = ferulate + polysaccharide.</text>
        <dbReference type="EC" id="3.1.1.73"/>
    </reaction>
</comment>
<dbReference type="AlphaFoldDB" id="A0A6G1K189"/>
<dbReference type="EMBL" id="MU005775">
    <property type="protein sequence ID" value="KAF2706500.1"/>
    <property type="molecule type" value="Genomic_DNA"/>
</dbReference>
<keyword evidence="5" id="KW-0732">Signal</keyword>
<keyword evidence="8" id="KW-1015">Disulfide bond</keyword>
<evidence type="ECO:0000256" key="5">
    <source>
        <dbReference type="ARBA" id="ARBA00022729"/>
    </source>
</evidence>
<evidence type="ECO:0000256" key="8">
    <source>
        <dbReference type="ARBA" id="ARBA00023157"/>
    </source>
</evidence>
<evidence type="ECO:0000256" key="3">
    <source>
        <dbReference type="ARBA" id="ARBA00022651"/>
    </source>
</evidence>
<evidence type="ECO:0000256" key="2">
    <source>
        <dbReference type="ARBA" id="ARBA00022487"/>
    </source>
</evidence>
<gene>
    <name evidence="12" type="ORF">K504DRAFT_504627</name>
</gene>
<dbReference type="PANTHER" id="PTHR33938:SF15">
    <property type="entry name" value="FERULOYL ESTERASE B-RELATED"/>
    <property type="match status" value="1"/>
</dbReference>
<feature type="compositionally biased region" description="Polar residues" evidence="11">
    <location>
        <begin position="375"/>
        <end position="393"/>
    </location>
</feature>
<dbReference type="SUPFAM" id="SSF53474">
    <property type="entry name" value="alpha/beta-Hydrolases"/>
    <property type="match status" value="1"/>
</dbReference>
<evidence type="ECO:0000256" key="11">
    <source>
        <dbReference type="SAM" id="MobiDB-lite"/>
    </source>
</evidence>
<reference evidence="12" key="1">
    <citation type="journal article" date="2020" name="Stud. Mycol.">
        <title>101 Dothideomycetes genomes: a test case for predicting lifestyles and emergence of pathogens.</title>
        <authorList>
            <person name="Haridas S."/>
            <person name="Albert R."/>
            <person name="Binder M."/>
            <person name="Bloem J."/>
            <person name="Labutti K."/>
            <person name="Salamov A."/>
            <person name="Andreopoulos B."/>
            <person name="Baker S."/>
            <person name="Barry K."/>
            <person name="Bills G."/>
            <person name="Bluhm B."/>
            <person name="Cannon C."/>
            <person name="Castanera R."/>
            <person name="Culley D."/>
            <person name="Daum C."/>
            <person name="Ezra D."/>
            <person name="Gonzalez J."/>
            <person name="Henrissat B."/>
            <person name="Kuo A."/>
            <person name="Liang C."/>
            <person name="Lipzen A."/>
            <person name="Lutzoni F."/>
            <person name="Magnuson J."/>
            <person name="Mondo S."/>
            <person name="Nolan M."/>
            <person name="Ohm R."/>
            <person name="Pangilinan J."/>
            <person name="Park H.-J."/>
            <person name="Ramirez L."/>
            <person name="Alfaro M."/>
            <person name="Sun H."/>
            <person name="Tritt A."/>
            <person name="Yoshinaga Y."/>
            <person name="Zwiers L.-H."/>
            <person name="Turgeon B."/>
            <person name="Goodwin S."/>
            <person name="Spatafora J."/>
            <person name="Crous P."/>
            <person name="Grigoriev I."/>
        </authorList>
    </citation>
    <scope>NUCLEOTIDE SEQUENCE</scope>
    <source>
        <strain evidence="12">CBS 279.74</strain>
    </source>
</reference>
<keyword evidence="3" id="KW-0624">Polysaccharide degradation</keyword>
<evidence type="ECO:0000256" key="10">
    <source>
        <dbReference type="RuleBase" id="RU361238"/>
    </source>
</evidence>
<keyword evidence="3" id="KW-0119">Carbohydrate metabolism</keyword>
<comment type="similarity">
    <text evidence="1 10">Belongs to the tannase family.</text>
</comment>
<evidence type="ECO:0000256" key="9">
    <source>
        <dbReference type="ARBA" id="ARBA00034075"/>
    </source>
</evidence>
<evidence type="ECO:0000313" key="12">
    <source>
        <dbReference type="EMBL" id="KAF2706500.1"/>
    </source>
</evidence>
<name>A0A6G1K189_9PLEO</name>
<dbReference type="GO" id="GO:0046872">
    <property type="term" value="F:metal ion binding"/>
    <property type="evidence" value="ECO:0007669"/>
    <property type="project" value="UniProtKB-KW"/>
</dbReference>
<keyword evidence="6 10" id="KW-0378">Hydrolase</keyword>
<protein>
    <recommendedName>
        <fullName evidence="10">Carboxylic ester hydrolase</fullName>
        <ecNumber evidence="10">3.1.1.-</ecNumber>
    </recommendedName>
</protein>
<keyword evidence="13" id="KW-1185">Reference proteome</keyword>
<dbReference type="InterPro" id="IPR029058">
    <property type="entry name" value="AB_hydrolase_fold"/>
</dbReference>
<evidence type="ECO:0000256" key="1">
    <source>
        <dbReference type="ARBA" id="ARBA00006249"/>
    </source>
</evidence>
<dbReference type="Pfam" id="PF07519">
    <property type="entry name" value="Tannase"/>
    <property type="match status" value="1"/>
</dbReference>
<dbReference type="InterPro" id="IPR011118">
    <property type="entry name" value="Tannase/feruloyl_esterase"/>
</dbReference>
<keyword evidence="3" id="KW-0858">Xylan degradation</keyword>
<accession>A0A6G1K189</accession>
<dbReference type="EC" id="3.1.1.-" evidence="10"/>
<dbReference type="GO" id="GO:0030600">
    <property type="term" value="F:feruloyl esterase activity"/>
    <property type="evidence" value="ECO:0007669"/>
    <property type="project" value="UniProtKB-EC"/>
</dbReference>
<organism evidence="12 13">
    <name type="scientific">Pleomassaria siparia CBS 279.74</name>
    <dbReference type="NCBI Taxonomy" id="1314801"/>
    <lineage>
        <taxon>Eukaryota</taxon>
        <taxon>Fungi</taxon>
        <taxon>Dikarya</taxon>
        <taxon>Ascomycota</taxon>
        <taxon>Pezizomycotina</taxon>
        <taxon>Dothideomycetes</taxon>
        <taxon>Pleosporomycetidae</taxon>
        <taxon>Pleosporales</taxon>
        <taxon>Pleomassariaceae</taxon>
        <taxon>Pleomassaria</taxon>
    </lineage>
</organism>
<dbReference type="Gene3D" id="3.40.50.1820">
    <property type="entry name" value="alpha/beta hydrolase"/>
    <property type="match status" value="1"/>
</dbReference>
<keyword evidence="7" id="KW-0106">Calcium</keyword>